<dbReference type="STRING" id="279824.SAMN03080617_02078"/>
<keyword evidence="4" id="KW-1185">Reference proteome</keyword>
<feature type="region of interest" description="Disordered" evidence="1">
    <location>
        <begin position="26"/>
        <end position="45"/>
    </location>
</feature>
<evidence type="ECO:0000313" key="3">
    <source>
        <dbReference type="EMBL" id="SDA74867.1"/>
    </source>
</evidence>
<dbReference type="EMBL" id="FMXE01000012">
    <property type="protein sequence ID" value="SDA74867.1"/>
    <property type="molecule type" value="Genomic_DNA"/>
</dbReference>
<feature type="signal peptide" evidence="2">
    <location>
        <begin position="1"/>
        <end position="20"/>
    </location>
</feature>
<evidence type="ECO:0000313" key="4">
    <source>
        <dbReference type="Proteomes" id="UP000198756"/>
    </source>
</evidence>
<accession>A0A1G5XYW6</accession>
<organism evidence="3 4">
    <name type="scientific">Algoriphagus alkaliphilus</name>
    <dbReference type="NCBI Taxonomy" id="279824"/>
    <lineage>
        <taxon>Bacteria</taxon>
        <taxon>Pseudomonadati</taxon>
        <taxon>Bacteroidota</taxon>
        <taxon>Cytophagia</taxon>
        <taxon>Cytophagales</taxon>
        <taxon>Cyclobacteriaceae</taxon>
        <taxon>Algoriphagus</taxon>
    </lineage>
</organism>
<evidence type="ECO:0000256" key="2">
    <source>
        <dbReference type="SAM" id="SignalP"/>
    </source>
</evidence>
<reference evidence="4" key="1">
    <citation type="submission" date="2016-10" db="EMBL/GenBank/DDBJ databases">
        <authorList>
            <person name="Varghese N."/>
            <person name="Submissions S."/>
        </authorList>
    </citation>
    <scope>NUCLEOTIDE SEQUENCE [LARGE SCALE GENOMIC DNA]</scope>
    <source>
        <strain evidence="4">DSM 22703</strain>
    </source>
</reference>
<evidence type="ECO:0008006" key="5">
    <source>
        <dbReference type="Google" id="ProtNLM"/>
    </source>
</evidence>
<evidence type="ECO:0000256" key="1">
    <source>
        <dbReference type="SAM" id="MobiDB-lite"/>
    </source>
</evidence>
<keyword evidence="2" id="KW-0732">Signal</keyword>
<dbReference type="PROSITE" id="PS51257">
    <property type="entry name" value="PROKAR_LIPOPROTEIN"/>
    <property type="match status" value="1"/>
</dbReference>
<dbReference type="RefSeq" id="WP_092729872.1">
    <property type="nucleotide sequence ID" value="NZ_FMXE01000012.1"/>
</dbReference>
<dbReference type="InterPro" id="IPR021314">
    <property type="entry name" value="DUF2911"/>
</dbReference>
<name>A0A1G5XYW6_9BACT</name>
<dbReference type="Proteomes" id="UP000198756">
    <property type="component" value="Unassembled WGS sequence"/>
</dbReference>
<protein>
    <recommendedName>
        <fullName evidence="5">DUF2911 domain-containing protein</fullName>
    </recommendedName>
</protein>
<sequence length="193" mass="21014">MKYSPIISAIFLLVALSCSSKTESENVTAEDHSQHQTAAAPAASKSPKTEAMAVIGGNHIHIDYSSPSVRGRQIFGGLVGFGEVWSTGAHKATSIKFDKNVLIGGKEIPAGKYGFFTIPGETEWTLILNKVWDMHLADDYNSAEDIIRMTVTPEILTETVESLTYTVTEKSANTAEISMAWDKTKVSFEVINK</sequence>
<gene>
    <name evidence="3" type="ORF">SAMN03080617_02078</name>
</gene>
<dbReference type="AlphaFoldDB" id="A0A1G5XYW6"/>
<dbReference type="OrthoDB" id="978542at2"/>
<feature type="chain" id="PRO_5011471775" description="DUF2911 domain-containing protein" evidence="2">
    <location>
        <begin position="21"/>
        <end position="193"/>
    </location>
</feature>
<proteinExistence type="predicted"/>
<dbReference type="Pfam" id="PF11138">
    <property type="entry name" value="DUF2911"/>
    <property type="match status" value="1"/>
</dbReference>